<dbReference type="SUPFAM" id="SSF55920">
    <property type="entry name" value="Creatinase/aminopeptidase"/>
    <property type="match status" value="1"/>
</dbReference>
<dbReference type="RefSeq" id="WP_249318692.1">
    <property type="nucleotide sequence ID" value="NZ_JACRSN010000005.1"/>
</dbReference>
<gene>
    <name evidence="6 9" type="primary">map</name>
    <name evidence="9" type="ORF">IAG03_04840</name>
</gene>
<organism evidence="9 10">
    <name type="scientific">Yeguia hominis</name>
    <dbReference type="NCBI Taxonomy" id="2763662"/>
    <lineage>
        <taxon>Bacteria</taxon>
        <taxon>Bacillati</taxon>
        <taxon>Bacillota</taxon>
        <taxon>Clostridia</taxon>
        <taxon>Eubacteriales</taxon>
        <taxon>Yeguiaceae</taxon>
        <taxon>Yeguia</taxon>
    </lineage>
</organism>
<evidence type="ECO:0000256" key="6">
    <source>
        <dbReference type="HAMAP-Rule" id="MF_01974"/>
    </source>
</evidence>
<dbReference type="InterPro" id="IPR001714">
    <property type="entry name" value="Pept_M24_MAP"/>
</dbReference>
<dbReference type="AlphaFoldDB" id="A0A926D7X2"/>
<comment type="catalytic activity">
    <reaction evidence="6 7">
        <text>Release of N-terminal amino acids, preferentially methionine, from peptides and arylamides.</text>
        <dbReference type="EC" id="3.4.11.18"/>
    </reaction>
</comment>
<comment type="similarity">
    <text evidence="6">Belongs to the peptidase M24A family. Methionine aminopeptidase type 1 subfamily.</text>
</comment>
<feature type="binding site" evidence="6">
    <location>
        <position position="202"/>
    </location>
    <ligand>
        <name>a divalent metal cation</name>
        <dbReference type="ChEBI" id="CHEBI:60240"/>
        <label>2</label>
        <note>catalytic</note>
    </ligand>
</feature>
<feature type="binding site" evidence="6">
    <location>
        <position position="176"/>
    </location>
    <ligand>
        <name>substrate</name>
    </ligand>
</feature>
<dbReference type="Pfam" id="PF00557">
    <property type="entry name" value="Peptidase_M24"/>
    <property type="match status" value="1"/>
</dbReference>
<evidence type="ECO:0000256" key="4">
    <source>
        <dbReference type="ARBA" id="ARBA00022723"/>
    </source>
</evidence>
<dbReference type="InterPro" id="IPR000994">
    <property type="entry name" value="Pept_M24"/>
</dbReference>
<dbReference type="GO" id="GO:0006508">
    <property type="term" value="P:proteolysis"/>
    <property type="evidence" value="ECO:0007669"/>
    <property type="project" value="UniProtKB-KW"/>
</dbReference>
<feature type="domain" description="Peptidase M24" evidence="8">
    <location>
        <begin position="12"/>
        <end position="240"/>
    </location>
</feature>
<dbReference type="EMBL" id="JACRSN010000005">
    <property type="protein sequence ID" value="MBC8533341.1"/>
    <property type="molecule type" value="Genomic_DNA"/>
</dbReference>
<dbReference type="InterPro" id="IPR036005">
    <property type="entry name" value="Creatinase/aminopeptidase-like"/>
</dbReference>
<keyword evidence="2 6" id="KW-0031">Aminopeptidase</keyword>
<feature type="binding site" evidence="6">
    <location>
        <position position="77"/>
    </location>
    <ligand>
        <name>substrate</name>
    </ligand>
</feature>
<evidence type="ECO:0000256" key="7">
    <source>
        <dbReference type="RuleBase" id="RU003653"/>
    </source>
</evidence>
<dbReference type="GO" id="GO:0004239">
    <property type="term" value="F:initiator methionyl aminopeptidase activity"/>
    <property type="evidence" value="ECO:0007669"/>
    <property type="project" value="UniProtKB-UniRule"/>
</dbReference>
<evidence type="ECO:0000256" key="2">
    <source>
        <dbReference type="ARBA" id="ARBA00022438"/>
    </source>
</evidence>
<reference evidence="9" key="1">
    <citation type="submission" date="2020-08" db="EMBL/GenBank/DDBJ databases">
        <title>Genome public.</title>
        <authorList>
            <person name="Liu C."/>
            <person name="Sun Q."/>
        </authorList>
    </citation>
    <scope>NUCLEOTIDE SEQUENCE</scope>
    <source>
        <strain evidence="9">NSJ-40</strain>
    </source>
</reference>
<dbReference type="Proteomes" id="UP000651482">
    <property type="component" value="Unassembled WGS sequence"/>
</dbReference>
<feature type="binding site" evidence="6">
    <location>
        <position position="106"/>
    </location>
    <ligand>
        <name>a divalent metal cation</name>
        <dbReference type="ChEBI" id="CHEBI:60240"/>
        <label>1</label>
    </ligand>
</feature>
<dbReference type="PRINTS" id="PR00599">
    <property type="entry name" value="MAPEPTIDASE"/>
</dbReference>
<dbReference type="PANTHER" id="PTHR43330:SF27">
    <property type="entry name" value="METHIONINE AMINOPEPTIDASE"/>
    <property type="match status" value="1"/>
</dbReference>
<accession>A0A926D7X2</accession>
<feature type="binding site" evidence="6">
    <location>
        <position position="233"/>
    </location>
    <ligand>
        <name>a divalent metal cation</name>
        <dbReference type="ChEBI" id="CHEBI:60240"/>
        <label>1</label>
    </ligand>
</feature>
<evidence type="ECO:0000256" key="3">
    <source>
        <dbReference type="ARBA" id="ARBA00022670"/>
    </source>
</evidence>
<evidence type="ECO:0000259" key="8">
    <source>
        <dbReference type="Pfam" id="PF00557"/>
    </source>
</evidence>
<evidence type="ECO:0000313" key="10">
    <source>
        <dbReference type="Proteomes" id="UP000651482"/>
    </source>
</evidence>
<comment type="subunit">
    <text evidence="6">Monomer.</text>
</comment>
<dbReference type="CDD" id="cd01086">
    <property type="entry name" value="MetAP1"/>
    <property type="match status" value="1"/>
</dbReference>
<proteinExistence type="inferred from homology"/>
<evidence type="ECO:0000256" key="5">
    <source>
        <dbReference type="ARBA" id="ARBA00022801"/>
    </source>
</evidence>
<dbReference type="GO" id="GO:0070006">
    <property type="term" value="F:metalloaminopeptidase activity"/>
    <property type="evidence" value="ECO:0007669"/>
    <property type="project" value="UniProtKB-UniRule"/>
</dbReference>
<dbReference type="NCBIfam" id="TIGR00500">
    <property type="entry name" value="met_pdase_I"/>
    <property type="match status" value="1"/>
</dbReference>
<dbReference type="EC" id="3.4.11.18" evidence="6 7"/>
<name>A0A926D7X2_9FIRM</name>
<keyword evidence="10" id="KW-1185">Reference proteome</keyword>
<comment type="caution">
    <text evidence="9">The sequence shown here is derived from an EMBL/GenBank/DDBJ whole genome shotgun (WGS) entry which is preliminary data.</text>
</comment>
<keyword evidence="4 6" id="KW-0479">Metal-binding</keyword>
<feature type="binding site" evidence="6">
    <location>
        <position position="169"/>
    </location>
    <ligand>
        <name>a divalent metal cation</name>
        <dbReference type="ChEBI" id="CHEBI:60240"/>
        <label>2</label>
        <note>catalytic</note>
    </ligand>
</feature>
<comment type="function">
    <text evidence="1 6">Removes the N-terminal methionine from nascent proteins. The N-terminal methionine is often cleaved when the second residue in the primary sequence is small and uncharged (Met-Ala-, Cys, Gly, Pro, Ser, Thr, or Val). Requires deformylation of the N(alpha)-formylated initiator methionine before it can be hydrolyzed.</text>
</comment>
<protein>
    <recommendedName>
        <fullName evidence="6 7">Methionine aminopeptidase</fullName>
        <shortName evidence="6">MAP</shortName>
        <shortName evidence="6">MetAP</shortName>
        <ecNumber evidence="6 7">3.4.11.18</ecNumber>
    </recommendedName>
    <alternativeName>
        <fullName evidence="6">Peptidase M</fullName>
    </alternativeName>
</protein>
<evidence type="ECO:0000256" key="1">
    <source>
        <dbReference type="ARBA" id="ARBA00002521"/>
    </source>
</evidence>
<dbReference type="HAMAP" id="MF_01974">
    <property type="entry name" value="MetAP_1"/>
    <property type="match status" value="1"/>
</dbReference>
<feature type="binding site" evidence="6">
    <location>
        <position position="106"/>
    </location>
    <ligand>
        <name>a divalent metal cation</name>
        <dbReference type="ChEBI" id="CHEBI:60240"/>
        <label>2</label>
        <note>catalytic</note>
    </ligand>
</feature>
<keyword evidence="3 6" id="KW-0645">Protease</keyword>
<dbReference type="GO" id="GO:0046872">
    <property type="term" value="F:metal ion binding"/>
    <property type="evidence" value="ECO:0007669"/>
    <property type="project" value="UniProtKB-UniRule"/>
</dbReference>
<sequence>MIVIKTSRELQAMRLATRISARALKLAGEAVEPGVTTGEIDRLIRRYIEGEGATPSFLGYGGFPASACISVNQVVIHGIPDHKTKLKQGDIVSVDVGAFFEGFHGDNARTFPCGDISENAQRLLKATEESLYEGIAQAKAGNRIGDIGSAVQRYVEARGYSVVRDFVGHGVGAKLHEEPSVPNYGTPGRGVRLLPGMTIAIEPMVNAGSHKVKVLSDGWTTVTTDGALSAHFEHTVAITADGPVIMTLPD</sequence>
<evidence type="ECO:0000313" key="9">
    <source>
        <dbReference type="EMBL" id="MBC8533341.1"/>
    </source>
</evidence>
<dbReference type="PANTHER" id="PTHR43330">
    <property type="entry name" value="METHIONINE AMINOPEPTIDASE"/>
    <property type="match status" value="1"/>
</dbReference>
<dbReference type="PROSITE" id="PS00680">
    <property type="entry name" value="MAP_1"/>
    <property type="match status" value="1"/>
</dbReference>
<dbReference type="Gene3D" id="3.90.230.10">
    <property type="entry name" value="Creatinase/methionine aminopeptidase superfamily"/>
    <property type="match status" value="1"/>
</dbReference>
<keyword evidence="5 6" id="KW-0378">Hydrolase</keyword>
<feature type="binding site" evidence="6">
    <location>
        <position position="95"/>
    </location>
    <ligand>
        <name>a divalent metal cation</name>
        <dbReference type="ChEBI" id="CHEBI:60240"/>
        <label>1</label>
    </ligand>
</feature>
<dbReference type="GO" id="GO:0005829">
    <property type="term" value="C:cytosol"/>
    <property type="evidence" value="ECO:0007669"/>
    <property type="project" value="TreeGrafter"/>
</dbReference>
<comment type="cofactor">
    <cofactor evidence="6">
        <name>Co(2+)</name>
        <dbReference type="ChEBI" id="CHEBI:48828"/>
    </cofactor>
    <cofactor evidence="6">
        <name>Zn(2+)</name>
        <dbReference type="ChEBI" id="CHEBI:29105"/>
    </cofactor>
    <cofactor evidence="6">
        <name>Mn(2+)</name>
        <dbReference type="ChEBI" id="CHEBI:29035"/>
    </cofactor>
    <cofactor evidence="6">
        <name>Fe(2+)</name>
        <dbReference type="ChEBI" id="CHEBI:29033"/>
    </cofactor>
    <text evidence="6">Binds 2 divalent metal cations per subunit. Has a high-affinity and a low affinity metal-binding site. The true nature of the physiological cofactor is under debate. The enzyme is active with cobalt, zinc, manganese or divalent iron ions. Most likely, methionine aminopeptidases function as mononuclear Fe(2+)-metalloproteases under physiological conditions, and the catalytically relevant metal-binding site has been assigned to the histidine-containing high-affinity site.</text>
</comment>
<dbReference type="InterPro" id="IPR002467">
    <property type="entry name" value="Pept_M24A_MAP1"/>
</dbReference>
<feature type="binding site" evidence="6">
    <location>
        <position position="233"/>
    </location>
    <ligand>
        <name>a divalent metal cation</name>
        <dbReference type="ChEBI" id="CHEBI:60240"/>
        <label>2</label>
        <note>catalytic</note>
    </ligand>
</feature>